<dbReference type="CDD" id="cd18095">
    <property type="entry name" value="SpoU-like_rRNA-MTase"/>
    <property type="match status" value="1"/>
</dbReference>
<dbReference type="GO" id="GO:0032259">
    <property type="term" value="P:methylation"/>
    <property type="evidence" value="ECO:0007669"/>
    <property type="project" value="UniProtKB-KW"/>
</dbReference>
<dbReference type="InterPro" id="IPR051259">
    <property type="entry name" value="rRNA_Methyltransferase"/>
</dbReference>
<dbReference type="SMART" id="SM00967">
    <property type="entry name" value="SpoU_sub_bind"/>
    <property type="match status" value="1"/>
</dbReference>
<dbReference type="SUPFAM" id="SSF55315">
    <property type="entry name" value="L30e-like"/>
    <property type="match status" value="1"/>
</dbReference>
<sequence>MKEILSSKNPLIKEIKKLHKKKARDEKKQYVIEGFHLIEEAKNSGAIIEWILFNQRGQAEWANWLETCDPEKLIFVSDEVLNSLSDLPTPQGILAVINKNEADHLAEFRGGWLLLDNVQDPGNVGTMIRTADAAGLAGVIIGEGSADIYSTKVLRAMQGSNYHLPVIHGNLADILQQFIQNQIPIYGTELNEQAVDYLKVNKAENYGLIMGNEGQGVSATLLAQTTQNIYIPIRGQAESLNVAVAAGILMYHLS</sequence>
<organism evidence="5 6">
    <name type="scientific">Enterococcus rivorum</name>
    <dbReference type="NCBI Taxonomy" id="762845"/>
    <lineage>
        <taxon>Bacteria</taxon>
        <taxon>Bacillati</taxon>
        <taxon>Bacillota</taxon>
        <taxon>Bacilli</taxon>
        <taxon>Lactobacillales</taxon>
        <taxon>Enterococcaceae</taxon>
        <taxon>Enterococcus</taxon>
    </lineage>
</organism>
<dbReference type="InterPro" id="IPR053888">
    <property type="entry name" value="MRM3-like_sub_bind"/>
</dbReference>
<dbReference type="GO" id="GO:0003723">
    <property type="term" value="F:RNA binding"/>
    <property type="evidence" value="ECO:0007669"/>
    <property type="project" value="InterPro"/>
</dbReference>
<evidence type="ECO:0000259" key="4">
    <source>
        <dbReference type="SMART" id="SM00967"/>
    </source>
</evidence>
<accession>A0A1E5KYL9</accession>
<proteinExistence type="inferred from homology"/>
<dbReference type="InterPro" id="IPR001537">
    <property type="entry name" value="SpoU_MeTrfase"/>
</dbReference>
<evidence type="ECO:0000313" key="5">
    <source>
        <dbReference type="EMBL" id="OEH82894.1"/>
    </source>
</evidence>
<dbReference type="Pfam" id="PF00588">
    <property type="entry name" value="SpoU_methylase"/>
    <property type="match status" value="1"/>
</dbReference>
<dbReference type="Gene3D" id="3.40.1280.10">
    <property type="match status" value="1"/>
</dbReference>
<evidence type="ECO:0000256" key="2">
    <source>
        <dbReference type="ARBA" id="ARBA00022603"/>
    </source>
</evidence>
<keyword evidence="2 5" id="KW-0489">Methyltransferase</keyword>
<dbReference type="InterPro" id="IPR013123">
    <property type="entry name" value="SpoU_subst-bd"/>
</dbReference>
<dbReference type="GO" id="GO:0008173">
    <property type="term" value="F:RNA methyltransferase activity"/>
    <property type="evidence" value="ECO:0007669"/>
    <property type="project" value="InterPro"/>
</dbReference>
<dbReference type="OrthoDB" id="9785673at2"/>
<dbReference type="AlphaFoldDB" id="A0A1E5KYL9"/>
<dbReference type="PANTHER" id="PTHR43191:SF2">
    <property type="entry name" value="RRNA METHYLTRANSFERASE 3, MITOCHONDRIAL"/>
    <property type="match status" value="1"/>
</dbReference>
<dbReference type="InterPro" id="IPR029026">
    <property type="entry name" value="tRNA_m1G_MTases_N"/>
</dbReference>
<comment type="similarity">
    <text evidence="1">Belongs to the class IV-like SAM-binding methyltransferase superfamily. RNA methyltransferase TrmH family.</text>
</comment>
<dbReference type="Pfam" id="PF22435">
    <property type="entry name" value="MRM3-like_sub_bind"/>
    <property type="match status" value="1"/>
</dbReference>
<dbReference type="STRING" id="762845.BCR26_11185"/>
<evidence type="ECO:0000256" key="1">
    <source>
        <dbReference type="ARBA" id="ARBA00007228"/>
    </source>
</evidence>
<reference evidence="5 6" key="1">
    <citation type="submission" date="2016-09" db="EMBL/GenBank/DDBJ databases">
        <authorList>
            <person name="Capua I."/>
            <person name="De Benedictis P."/>
            <person name="Joannis T."/>
            <person name="Lombin L.H."/>
            <person name="Cattoli G."/>
        </authorList>
    </citation>
    <scope>NUCLEOTIDE SEQUENCE [LARGE SCALE GENOMIC DNA]</scope>
    <source>
        <strain evidence="5 6">LMG 25899</strain>
    </source>
</reference>
<evidence type="ECO:0000256" key="3">
    <source>
        <dbReference type="ARBA" id="ARBA00022679"/>
    </source>
</evidence>
<feature type="domain" description="RNA 2-O ribose methyltransferase substrate binding" evidence="4">
    <location>
        <begin position="31"/>
        <end position="103"/>
    </location>
</feature>
<comment type="caution">
    <text evidence="5">The sequence shown here is derived from an EMBL/GenBank/DDBJ whole genome shotgun (WGS) entry which is preliminary data.</text>
</comment>
<keyword evidence="6" id="KW-1185">Reference proteome</keyword>
<evidence type="ECO:0000313" key="6">
    <source>
        <dbReference type="Proteomes" id="UP000095256"/>
    </source>
</evidence>
<name>A0A1E5KYL9_9ENTE</name>
<dbReference type="InterPro" id="IPR029028">
    <property type="entry name" value="Alpha/beta_knot_MTases"/>
</dbReference>
<gene>
    <name evidence="5" type="ORF">BCR26_11185</name>
</gene>
<dbReference type="GO" id="GO:0005737">
    <property type="term" value="C:cytoplasm"/>
    <property type="evidence" value="ECO:0007669"/>
    <property type="project" value="UniProtKB-ARBA"/>
</dbReference>
<dbReference type="GO" id="GO:0006396">
    <property type="term" value="P:RNA processing"/>
    <property type="evidence" value="ECO:0007669"/>
    <property type="project" value="InterPro"/>
</dbReference>
<dbReference type="RefSeq" id="WP_069698131.1">
    <property type="nucleotide sequence ID" value="NZ_JAGGMA010000022.1"/>
</dbReference>
<dbReference type="Gene3D" id="3.30.1330.30">
    <property type="match status" value="1"/>
</dbReference>
<dbReference type="SUPFAM" id="SSF75217">
    <property type="entry name" value="alpha/beta knot"/>
    <property type="match status" value="1"/>
</dbReference>
<dbReference type="Proteomes" id="UP000095256">
    <property type="component" value="Unassembled WGS sequence"/>
</dbReference>
<dbReference type="InterPro" id="IPR029064">
    <property type="entry name" value="Ribosomal_eL30-like_sf"/>
</dbReference>
<protein>
    <submittedName>
        <fullName evidence="5">23S rRNA methyltransferase</fullName>
    </submittedName>
</protein>
<dbReference type="PANTHER" id="PTHR43191">
    <property type="entry name" value="RRNA METHYLTRANSFERASE 3"/>
    <property type="match status" value="1"/>
</dbReference>
<dbReference type="EMBL" id="MIEK01000013">
    <property type="protein sequence ID" value="OEH82894.1"/>
    <property type="molecule type" value="Genomic_DNA"/>
</dbReference>
<keyword evidence="3 5" id="KW-0808">Transferase</keyword>